<dbReference type="CDD" id="cd00090">
    <property type="entry name" value="HTH_ARSR"/>
    <property type="match status" value="1"/>
</dbReference>
<proteinExistence type="predicted"/>
<evidence type="ECO:0000313" key="2">
    <source>
        <dbReference type="EMBL" id="RKS82123.1"/>
    </source>
</evidence>
<evidence type="ECO:0000259" key="1">
    <source>
        <dbReference type="Pfam" id="PF01978"/>
    </source>
</evidence>
<comment type="caution">
    <text evidence="2">The sequence shown here is derived from an EMBL/GenBank/DDBJ whole genome shotgun (WGS) entry which is preliminary data.</text>
</comment>
<evidence type="ECO:0000313" key="3">
    <source>
        <dbReference type="Proteomes" id="UP000268233"/>
    </source>
</evidence>
<keyword evidence="3" id="KW-1185">Reference proteome</keyword>
<dbReference type="Proteomes" id="UP000268233">
    <property type="component" value="Unassembled WGS sequence"/>
</dbReference>
<dbReference type="RefSeq" id="WP_121302820.1">
    <property type="nucleotide sequence ID" value="NZ_RBWW01000001.1"/>
</dbReference>
<protein>
    <submittedName>
        <fullName evidence="2">Sugar-specific transcriptional regulator TrmB</fullName>
    </submittedName>
</protein>
<organism evidence="2 3">
    <name type="scientific">Haloarcula quadrata</name>
    <dbReference type="NCBI Taxonomy" id="182779"/>
    <lineage>
        <taxon>Archaea</taxon>
        <taxon>Methanobacteriati</taxon>
        <taxon>Methanobacteriota</taxon>
        <taxon>Stenosarchaea group</taxon>
        <taxon>Halobacteria</taxon>
        <taxon>Halobacteriales</taxon>
        <taxon>Haloarculaceae</taxon>
        <taxon>Haloarcula</taxon>
    </lineage>
</organism>
<dbReference type="InterPro" id="IPR002831">
    <property type="entry name" value="Tscrpt_reg_TrmB_N"/>
</dbReference>
<accession>A0A495R476</accession>
<dbReference type="EMBL" id="RBWW01000001">
    <property type="protein sequence ID" value="RKS82123.1"/>
    <property type="molecule type" value="Genomic_DNA"/>
</dbReference>
<dbReference type="AlphaFoldDB" id="A0A495R476"/>
<name>A0A495R476_9EURY</name>
<sequence>MSLIGDTKMDILIELKNGQAHGYAIAEEIGVSSGGIYTHLNELEKEGMIAVTEQREEGRKPSVFS</sequence>
<dbReference type="InterPro" id="IPR011991">
    <property type="entry name" value="ArsR-like_HTH"/>
</dbReference>
<dbReference type="InterPro" id="IPR036390">
    <property type="entry name" value="WH_DNA-bd_sf"/>
</dbReference>
<dbReference type="SUPFAM" id="SSF46785">
    <property type="entry name" value="Winged helix' DNA-binding domain"/>
    <property type="match status" value="1"/>
</dbReference>
<reference evidence="2 3" key="1">
    <citation type="submission" date="2018-10" db="EMBL/GenBank/DDBJ databases">
        <title>Genomic Encyclopedia of Archaeal and Bacterial Type Strains, Phase II (KMG-II): from individual species to whole genera.</title>
        <authorList>
            <person name="Goeker M."/>
        </authorList>
    </citation>
    <scope>NUCLEOTIDE SEQUENCE [LARGE SCALE GENOMIC DNA]</scope>
    <source>
        <strain evidence="2 3">DSM 11927</strain>
    </source>
</reference>
<feature type="domain" description="Transcription regulator TrmB N-terminal" evidence="1">
    <location>
        <begin position="15"/>
        <end position="61"/>
    </location>
</feature>
<dbReference type="Pfam" id="PF01978">
    <property type="entry name" value="TrmB"/>
    <property type="match status" value="1"/>
</dbReference>
<gene>
    <name evidence="2" type="ORF">BDK61_1420</name>
</gene>
<dbReference type="InterPro" id="IPR036388">
    <property type="entry name" value="WH-like_DNA-bd_sf"/>
</dbReference>
<dbReference type="Gene3D" id="1.10.10.10">
    <property type="entry name" value="Winged helix-like DNA-binding domain superfamily/Winged helix DNA-binding domain"/>
    <property type="match status" value="1"/>
</dbReference>